<dbReference type="EMBL" id="MLJW01001227">
    <property type="protein sequence ID" value="OIQ79368.1"/>
    <property type="molecule type" value="Genomic_DNA"/>
</dbReference>
<gene>
    <name evidence="1" type="ORF">GALL_389020</name>
</gene>
<reference evidence="1" key="1">
    <citation type="submission" date="2016-10" db="EMBL/GenBank/DDBJ databases">
        <title>Sequence of Gallionella enrichment culture.</title>
        <authorList>
            <person name="Poehlein A."/>
            <person name="Muehling M."/>
            <person name="Daniel R."/>
        </authorList>
    </citation>
    <scope>NUCLEOTIDE SEQUENCE</scope>
</reference>
<proteinExistence type="predicted"/>
<protein>
    <submittedName>
        <fullName evidence="1">Uncharacterized protein</fullName>
    </submittedName>
</protein>
<comment type="caution">
    <text evidence="1">The sequence shown here is derived from an EMBL/GenBank/DDBJ whole genome shotgun (WGS) entry which is preliminary data.</text>
</comment>
<dbReference type="AlphaFoldDB" id="A0A1J5Q7J3"/>
<name>A0A1J5Q7J3_9ZZZZ</name>
<organism evidence="1">
    <name type="scientific">mine drainage metagenome</name>
    <dbReference type="NCBI Taxonomy" id="410659"/>
    <lineage>
        <taxon>unclassified sequences</taxon>
        <taxon>metagenomes</taxon>
        <taxon>ecological metagenomes</taxon>
    </lineage>
</organism>
<sequence>MAPPEGFIIDRQISGIDQMKLGIRQIFKIRPGPSSYKCLIAQPLKDRRWILVLPHCFLPFSVLINIGLKVLREPRLNFLSSSVFRNTKS</sequence>
<evidence type="ECO:0000313" key="1">
    <source>
        <dbReference type="EMBL" id="OIQ79368.1"/>
    </source>
</evidence>
<accession>A0A1J5Q7J3</accession>